<evidence type="ECO:0000313" key="3">
    <source>
        <dbReference type="Proteomes" id="UP000886595"/>
    </source>
</evidence>
<gene>
    <name evidence="2" type="ORF">Bca52824_049588</name>
</gene>
<dbReference type="AlphaFoldDB" id="A0A8X7RJ17"/>
<feature type="compositionally biased region" description="Gly residues" evidence="1">
    <location>
        <begin position="1"/>
        <end position="10"/>
    </location>
</feature>
<protein>
    <submittedName>
        <fullName evidence="2">Uncharacterized protein</fullName>
    </submittedName>
</protein>
<organism evidence="2 3">
    <name type="scientific">Brassica carinata</name>
    <name type="common">Ethiopian mustard</name>
    <name type="synonym">Abyssinian cabbage</name>
    <dbReference type="NCBI Taxonomy" id="52824"/>
    <lineage>
        <taxon>Eukaryota</taxon>
        <taxon>Viridiplantae</taxon>
        <taxon>Streptophyta</taxon>
        <taxon>Embryophyta</taxon>
        <taxon>Tracheophyta</taxon>
        <taxon>Spermatophyta</taxon>
        <taxon>Magnoliopsida</taxon>
        <taxon>eudicotyledons</taxon>
        <taxon>Gunneridae</taxon>
        <taxon>Pentapetalae</taxon>
        <taxon>rosids</taxon>
        <taxon>malvids</taxon>
        <taxon>Brassicales</taxon>
        <taxon>Brassicaceae</taxon>
        <taxon>Brassiceae</taxon>
        <taxon>Brassica</taxon>
    </lineage>
</organism>
<evidence type="ECO:0000256" key="1">
    <source>
        <dbReference type="SAM" id="MobiDB-lite"/>
    </source>
</evidence>
<accession>A0A8X7RJ17</accession>
<feature type="region of interest" description="Disordered" evidence="1">
    <location>
        <begin position="1"/>
        <end position="36"/>
    </location>
</feature>
<sequence length="67" mass="7629">MIHTSEGGGKMDWNDPVVVEEDEEETTGPKDDQKMKRRLKMSELTFSCPWTALCNFMSCTCSYMSKG</sequence>
<evidence type="ECO:0000313" key="2">
    <source>
        <dbReference type="EMBL" id="KAG2289984.1"/>
    </source>
</evidence>
<comment type="caution">
    <text evidence="2">The sequence shown here is derived from an EMBL/GenBank/DDBJ whole genome shotgun (WGS) entry which is preliminary data.</text>
</comment>
<dbReference type="Proteomes" id="UP000886595">
    <property type="component" value="Unassembled WGS sequence"/>
</dbReference>
<reference evidence="2 3" key="1">
    <citation type="submission" date="2020-02" db="EMBL/GenBank/DDBJ databases">
        <authorList>
            <person name="Ma Q."/>
            <person name="Huang Y."/>
            <person name="Song X."/>
            <person name="Pei D."/>
        </authorList>
    </citation>
    <scope>NUCLEOTIDE SEQUENCE [LARGE SCALE GENOMIC DNA]</scope>
    <source>
        <strain evidence="2">Sxm20200214</strain>
        <tissue evidence="2">Leaf</tissue>
    </source>
</reference>
<proteinExistence type="predicted"/>
<keyword evidence="3" id="KW-1185">Reference proteome</keyword>
<name>A0A8X7RJ17_BRACI</name>
<dbReference type="EMBL" id="JAAMPC010000010">
    <property type="protein sequence ID" value="KAG2289984.1"/>
    <property type="molecule type" value="Genomic_DNA"/>
</dbReference>